<evidence type="ECO:0000313" key="1">
    <source>
        <dbReference type="EMBL" id="KAH7833129.1"/>
    </source>
</evidence>
<sequence length="729" mass="81812">MMPTIALTSNLASNSLDRLHAVQLVLSSCRSISSINLLHQKCRPKLLSSKFRVQCEPKTEEMQMRRCSPFLESVFLSSDGVMGSREWKTVPDIWRSSAEKFGDRVAVVDPYHDPPSTMTYKQLEQDILDFSEGLRVIGVRPAEKLALFADNSCRWLVADQGIMATGAINVVRGSRSSVEELLQIYNHSESVALVVDNPEFFNRISETLRSQAAMRFVILVWGDKSCLTSEVLEGLPVYNYKDIIDLGHESRMCLLDSHDARQHYIYEAISSDDVATIMYTSGTTGNPKGVMLTHKNLLHQINNLWDIVPAEPGDRFLSMLPSWHAYERAAEYFIFTYGIEQVYTTVKYLKEDLRRYQPNYLVTVPLVLETLYNGIQKQIFTSSTVRKLVALFFIKISLTYMGIKRIYEGKCLTNCQKQCSFLVAAFDWLWARTISLLLRPLHMLAKKIVYNKIHSAIGISKAGISGGGSLPSHVDRFFEAIDVKVQNGYGLTESSPVAAARRPSCNVLGTVGHPIRHTEIRVVDFETGDVLPPGSKGIVEIKGPQVMKGYYKNELATKQVLKEGGWLNTGDIGWIAPSHSRGRSRCCSGMVVLEGRAKDTIVLSTGENVEPSELEEAAMRSSLIQQIVVIGQDQRRLGAIIVPNKDEILATAKRSTKGADLSELSKENLTALLHEELRKRTSKCSFHIGPILVIDEPFTIDNGFMTPTMKIRRDKVVAQYKLQIEDMYK</sequence>
<name>A0ACB7WXT3_9ERIC</name>
<dbReference type="Proteomes" id="UP000828048">
    <property type="component" value="Chromosome 2"/>
</dbReference>
<protein>
    <submittedName>
        <fullName evidence="1">Uncharacterized protein</fullName>
    </submittedName>
</protein>
<reference evidence="1 2" key="1">
    <citation type="journal article" date="2021" name="Hortic Res">
        <title>High-quality reference genome and annotation aids understanding of berry development for evergreen blueberry (Vaccinium darrowii).</title>
        <authorList>
            <person name="Yu J."/>
            <person name="Hulse-Kemp A.M."/>
            <person name="Babiker E."/>
            <person name="Staton M."/>
        </authorList>
    </citation>
    <scope>NUCLEOTIDE SEQUENCE [LARGE SCALE GENOMIC DNA]</scope>
    <source>
        <strain evidence="2">cv. NJ 8807/NJ 8810</strain>
        <tissue evidence="1">Young leaf</tissue>
    </source>
</reference>
<proteinExistence type="predicted"/>
<gene>
    <name evidence="1" type="ORF">Vadar_003345</name>
</gene>
<accession>A0ACB7WXT3</accession>
<keyword evidence="2" id="KW-1185">Reference proteome</keyword>
<comment type="caution">
    <text evidence="1">The sequence shown here is derived from an EMBL/GenBank/DDBJ whole genome shotgun (WGS) entry which is preliminary data.</text>
</comment>
<dbReference type="EMBL" id="CM037152">
    <property type="protein sequence ID" value="KAH7833129.1"/>
    <property type="molecule type" value="Genomic_DNA"/>
</dbReference>
<evidence type="ECO:0000313" key="2">
    <source>
        <dbReference type="Proteomes" id="UP000828048"/>
    </source>
</evidence>
<organism evidence="1 2">
    <name type="scientific">Vaccinium darrowii</name>
    <dbReference type="NCBI Taxonomy" id="229202"/>
    <lineage>
        <taxon>Eukaryota</taxon>
        <taxon>Viridiplantae</taxon>
        <taxon>Streptophyta</taxon>
        <taxon>Embryophyta</taxon>
        <taxon>Tracheophyta</taxon>
        <taxon>Spermatophyta</taxon>
        <taxon>Magnoliopsida</taxon>
        <taxon>eudicotyledons</taxon>
        <taxon>Gunneridae</taxon>
        <taxon>Pentapetalae</taxon>
        <taxon>asterids</taxon>
        <taxon>Ericales</taxon>
        <taxon>Ericaceae</taxon>
        <taxon>Vaccinioideae</taxon>
        <taxon>Vaccinieae</taxon>
        <taxon>Vaccinium</taxon>
    </lineage>
</organism>